<name>A0A0F4YF02_RASE3</name>
<feature type="region of interest" description="Disordered" evidence="1">
    <location>
        <begin position="1"/>
        <end position="24"/>
    </location>
</feature>
<feature type="compositionally biased region" description="Polar residues" evidence="1">
    <location>
        <begin position="56"/>
        <end position="66"/>
    </location>
</feature>
<protein>
    <submittedName>
        <fullName evidence="2">Uncharacterized protein</fullName>
    </submittedName>
</protein>
<comment type="caution">
    <text evidence="2">The sequence shown here is derived from an EMBL/GenBank/DDBJ whole genome shotgun (WGS) entry which is preliminary data.</text>
</comment>
<keyword evidence="3" id="KW-1185">Reference proteome</keyword>
<dbReference type="AlphaFoldDB" id="A0A0F4YF02"/>
<evidence type="ECO:0000313" key="3">
    <source>
        <dbReference type="Proteomes" id="UP000053958"/>
    </source>
</evidence>
<organism evidence="2 3">
    <name type="scientific">Rasamsonia emersonii (strain ATCC 16479 / CBS 393.64 / IMI 116815)</name>
    <dbReference type="NCBI Taxonomy" id="1408163"/>
    <lineage>
        <taxon>Eukaryota</taxon>
        <taxon>Fungi</taxon>
        <taxon>Dikarya</taxon>
        <taxon>Ascomycota</taxon>
        <taxon>Pezizomycotina</taxon>
        <taxon>Eurotiomycetes</taxon>
        <taxon>Eurotiomycetidae</taxon>
        <taxon>Eurotiales</taxon>
        <taxon>Trichocomaceae</taxon>
        <taxon>Rasamsonia</taxon>
    </lineage>
</organism>
<dbReference type="EMBL" id="LASV01000816">
    <property type="protein sequence ID" value="KKA16198.1"/>
    <property type="molecule type" value="Genomic_DNA"/>
</dbReference>
<feature type="compositionally biased region" description="Low complexity" evidence="1">
    <location>
        <begin position="1"/>
        <end position="14"/>
    </location>
</feature>
<feature type="non-terminal residue" evidence="2">
    <location>
        <position position="1"/>
    </location>
</feature>
<gene>
    <name evidence="2" type="ORF">T310_10222</name>
</gene>
<reference evidence="2 3" key="1">
    <citation type="submission" date="2015-04" db="EMBL/GenBank/DDBJ databases">
        <authorList>
            <person name="Heijne W.H."/>
            <person name="Fedorova N.D."/>
            <person name="Nierman W.C."/>
            <person name="Vollebregt A.W."/>
            <person name="Zhao Z."/>
            <person name="Wu L."/>
            <person name="Kumar M."/>
            <person name="Stam H."/>
            <person name="van den Berg M.A."/>
            <person name="Pel H.J."/>
        </authorList>
    </citation>
    <scope>NUCLEOTIDE SEQUENCE [LARGE SCALE GENOMIC DNA]</scope>
    <source>
        <strain evidence="2 3">CBS 393.64</strain>
    </source>
</reference>
<sequence>FSPVASSGTSSSGSPEFIAPANPGRGPRLIVILLRKRTSSLVIADDTSESLSSESARGSTKRNNSSKCLPTCLSKFVAGRISSWHNGQIDSFSGPYFNECVSSKW</sequence>
<dbReference type="GeneID" id="25313291"/>
<dbReference type="RefSeq" id="XP_013322810.1">
    <property type="nucleotide sequence ID" value="XM_013467356.1"/>
</dbReference>
<dbReference type="Proteomes" id="UP000053958">
    <property type="component" value="Unassembled WGS sequence"/>
</dbReference>
<evidence type="ECO:0000256" key="1">
    <source>
        <dbReference type="SAM" id="MobiDB-lite"/>
    </source>
</evidence>
<proteinExistence type="predicted"/>
<evidence type="ECO:0000313" key="2">
    <source>
        <dbReference type="EMBL" id="KKA16198.1"/>
    </source>
</evidence>
<feature type="region of interest" description="Disordered" evidence="1">
    <location>
        <begin position="45"/>
        <end position="66"/>
    </location>
</feature>
<accession>A0A0F4YF02</accession>